<comment type="similarity">
    <text evidence="1">Belongs to the STIG1 family.</text>
</comment>
<dbReference type="PANTHER" id="PTHR33227:SF48">
    <property type="entry name" value="STIGMA-SPECIFIC STIG1-LIKE PROTEIN 4"/>
    <property type="match status" value="1"/>
</dbReference>
<dbReference type="Proteomes" id="UP001159364">
    <property type="component" value="Linkage Group LG05"/>
</dbReference>
<dbReference type="AlphaFoldDB" id="A0AAV8THZ6"/>
<organism evidence="5 6">
    <name type="scientific">Erythroxylum novogranatense</name>
    <dbReference type="NCBI Taxonomy" id="1862640"/>
    <lineage>
        <taxon>Eukaryota</taxon>
        <taxon>Viridiplantae</taxon>
        <taxon>Streptophyta</taxon>
        <taxon>Embryophyta</taxon>
        <taxon>Tracheophyta</taxon>
        <taxon>Spermatophyta</taxon>
        <taxon>Magnoliopsida</taxon>
        <taxon>eudicotyledons</taxon>
        <taxon>Gunneridae</taxon>
        <taxon>Pentapetalae</taxon>
        <taxon>rosids</taxon>
        <taxon>fabids</taxon>
        <taxon>Malpighiales</taxon>
        <taxon>Erythroxylaceae</taxon>
        <taxon>Erythroxylum</taxon>
    </lineage>
</organism>
<name>A0AAV8THZ6_9ROSI</name>
<protein>
    <recommendedName>
        <fullName evidence="7">Stigma-specific Stig1 family protein</fullName>
    </recommendedName>
</protein>
<reference evidence="5 6" key="1">
    <citation type="submission" date="2021-09" db="EMBL/GenBank/DDBJ databases">
        <title>Genomic insights and catalytic innovation underlie evolution of tropane alkaloids biosynthesis.</title>
        <authorList>
            <person name="Wang Y.-J."/>
            <person name="Tian T."/>
            <person name="Huang J.-P."/>
            <person name="Huang S.-X."/>
        </authorList>
    </citation>
    <scope>NUCLEOTIDE SEQUENCE [LARGE SCALE GENOMIC DNA]</scope>
    <source>
        <strain evidence="5">KIB-2018</strain>
        <tissue evidence="5">Leaf</tissue>
    </source>
</reference>
<dbReference type="PANTHER" id="PTHR33227">
    <property type="entry name" value="STIGMA-SPECIFIC STIG1-LIKE PROTEIN 3"/>
    <property type="match status" value="1"/>
</dbReference>
<proteinExistence type="inferred from homology"/>
<feature type="chain" id="PRO_5043563818" description="Stigma-specific Stig1 family protein" evidence="4">
    <location>
        <begin position="23"/>
        <end position="188"/>
    </location>
</feature>
<feature type="compositionally biased region" description="Pro residues" evidence="3">
    <location>
        <begin position="149"/>
        <end position="164"/>
    </location>
</feature>
<keyword evidence="6" id="KW-1185">Reference proteome</keyword>
<evidence type="ECO:0008006" key="7">
    <source>
        <dbReference type="Google" id="ProtNLM"/>
    </source>
</evidence>
<dbReference type="Pfam" id="PF04885">
    <property type="entry name" value="Stig1"/>
    <property type="match status" value="1"/>
</dbReference>
<dbReference type="InterPro" id="IPR006969">
    <property type="entry name" value="Stig-like"/>
</dbReference>
<sequence>MWLDNVVIPILLLPILYVVTKGTELTPGGSDYNFTAERLSSPWLEKVMNHPKPRPSGCWKTPWICRKGESPPARLRCCRNQCVDVSSDPNNCGFCGIRCPFAWQCCHGFCVDTNINHFNCGRCGNRCPRGVRCLYGMCGYGGQPTSPDWPRPPFPFPPKPPKPWPPHHHPHPPKGGDEQPSSSLNGSF</sequence>
<evidence type="ECO:0000256" key="4">
    <source>
        <dbReference type="SAM" id="SignalP"/>
    </source>
</evidence>
<accession>A0AAV8THZ6</accession>
<feature type="compositionally biased region" description="Polar residues" evidence="3">
    <location>
        <begin position="179"/>
        <end position="188"/>
    </location>
</feature>
<evidence type="ECO:0000256" key="1">
    <source>
        <dbReference type="ARBA" id="ARBA00006010"/>
    </source>
</evidence>
<dbReference type="EMBL" id="JAIWQS010000005">
    <property type="protein sequence ID" value="KAJ8766526.1"/>
    <property type="molecule type" value="Genomic_DNA"/>
</dbReference>
<evidence type="ECO:0000313" key="5">
    <source>
        <dbReference type="EMBL" id="KAJ8766526.1"/>
    </source>
</evidence>
<comment type="caution">
    <text evidence="5">The sequence shown here is derived from an EMBL/GenBank/DDBJ whole genome shotgun (WGS) entry which is preliminary data.</text>
</comment>
<evidence type="ECO:0000313" key="6">
    <source>
        <dbReference type="Proteomes" id="UP001159364"/>
    </source>
</evidence>
<gene>
    <name evidence="5" type="ORF">K2173_023773</name>
</gene>
<evidence type="ECO:0000256" key="2">
    <source>
        <dbReference type="ARBA" id="ARBA00022729"/>
    </source>
</evidence>
<evidence type="ECO:0000256" key="3">
    <source>
        <dbReference type="SAM" id="MobiDB-lite"/>
    </source>
</evidence>
<keyword evidence="2 4" id="KW-0732">Signal</keyword>
<feature type="signal peptide" evidence="4">
    <location>
        <begin position="1"/>
        <end position="22"/>
    </location>
</feature>
<feature type="region of interest" description="Disordered" evidence="3">
    <location>
        <begin position="149"/>
        <end position="188"/>
    </location>
</feature>